<dbReference type="Proteomes" id="UP000547528">
    <property type="component" value="Unassembled WGS sequence"/>
</dbReference>
<comment type="similarity">
    <text evidence="3 10">Belongs to the glycosyltransferase 39 family.</text>
</comment>
<sequence>MSAAVTGPQADDAEPTPAQAPTEPSSSARTAHQRWLENRLSAHRFSPGIWGWLVPAVVAAFAAALRFTGIGNPHQLIFDETYYAKDAYALLQAGYELTWPEEADGDFLAGNPQVTDEPSYVVHPPLGKWLIAVGIRLFGTETALGWRFSAAVAGVVGVLLVALIAQRMFRSVFLGGVAGVLTAVEGHHLVMSRVALLDIFLMMFVLAAFGAVVMDRYSSRRRLASWAAAHSADAAAERCGPVLWWRPWQLAAAVLLGCAVAVKLSALAFFAVFGILVVLWDLQARRLVGVRRWVRSGLLRSGLPAVITVLPAAAVTYLISWSGWLFTTGGWGRMWHQDNPAEGLGVLVPGPLRSLWNYHASATDFHTGLADGHEYASGPWTWLFMGRPVSMHYQGLSRGEEYEHTNEVCAVDSCSSAVLDLANPLIWWAAAVALIVVVLLWLGRRDWRCGAILAGYVAGWLVWLLFPDRTMFFFYTIGFHPFVILALTAVAAAVLGIGTGARHRRSVPRTAAQILSARQRNTVLVLCFVLLAVAVSVFFWPVWTAELIPYDQWQLRMWLQSWV</sequence>
<dbReference type="GO" id="GO:0005886">
    <property type="term" value="C:plasma membrane"/>
    <property type="evidence" value="ECO:0007669"/>
    <property type="project" value="UniProtKB-SubCell"/>
</dbReference>
<dbReference type="UniPathway" id="UPA00378"/>
<evidence type="ECO:0000256" key="1">
    <source>
        <dbReference type="ARBA" id="ARBA00004127"/>
    </source>
</evidence>
<evidence type="ECO:0000259" key="13">
    <source>
        <dbReference type="Pfam" id="PF16192"/>
    </source>
</evidence>
<feature type="transmembrane region" description="Helical" evidence="10">
    <location>
        <begin position="250"/>
        <end position="282"/>
    </location>
</feature>
<dbReference type="EC" id="2.4.1.-" evidence="10"/>
<keyword evidence="8 10" id="KW-0472">Membrane</keyword>
<evidence type="ECO:0000313" key="14">
    <source>
        <dbReference type="EMBL" id="MBB3666518.1"/>
    </source>
</evidence>
<dbReference type="GO" id="GO:0012505">
    <property type="term" value="C:endomembrane system"/>
    <property type="evidence" value="ECO:0007669"/>
    <property type="project" value="UniProtKB-SubCell"/>
</dbReference>
<dbReference type="PANTHER" id="PTHR10050">
    <property type="entry name" value="DOLICHYL-PHOSPHATE-MANNOSE--PROTEIN MANNOSYLTRANSFERASE"/>
    <property type="match status" value="1"/>
</dbReference>
<evidence type="ECO:0000256" key="2">
    <source>
        <dbReference type="ARBA" id="ARBA00004922"/>
    </source>
</evidence>
<keyword evidence="6 10" id="KW-0812">Transmembrane</keyword>
<dbReference type="PANTHER" id="PTHR10050:SF46">
    <property type="entry name" value="PROTEIN O-MANNOSYL-TRANSFERASE 2"/>
    <property type="match status" value="1"/>
</dbReference>
<protein>
    <recommendedName>
        <fullName evidence="9 10">Polyprenol-phosphate-mannose--protein mannosyltransferase</fullName>
        <ecNumber evidence="10">2.4.1.-</ecNumber>
    </recommendedName>
</protein>
<organism evidence="14 15">
    <name type="scientific">Garicola koreensis</name>
    <dbReference type="NCBI Taxonomy" id="1262554"/>
    <lineage>
        <taxon>Bacteria</taxon>
        <taxon>Bacillati</taxon>
        <taxon>Actinomycetota</taxon>
        <taxon>Actinomycetes</taxon>
        <taxon>Micrococcales</taxon>
        <taxon>Micrococcaceae</taxon>
        <taxon>Garicola</taxon>
    </lineage>
</organism>
<feature type="compositionally biased region" description="Low complexity" evidence="11">
    <location>
        <begin position="15"/>
        <end position="28"/>
    </location>
</feature>
<feature type="transmembrane region" description="Helical" evidence="10">
    <location>
        <begin position="171"/>
        <end position="190"/>
    </location>
</feature>
<feature type="transmembrane region" description="Helical" evidence="10">
    <location>
        <begin position="522"/>
        <end position="543"/>
    </location>
</feature>
<evidence type="ECO:0000256" key="5">
    <source>
        <dbReference type="ARBA" id="ARBA00022679"/>
    </source>
</evidence>
<evidence type="ECO:0000256" key="11">
    <source>
        <dbReference type="SAM" id="MobiDB-lite"/>
    </source>
</evidence>
<dbReference type="EMBL" id="JACIBT010000001">
    <property type="protein sequence ID" value="MBB3666518.1"/>
    <property type="molecule type" value="Genomic_DNA"/>
</dbReference>
<gene>
    <name evidence="14" type="ORF">FHX47_000111</name>
</gene>
<keyword evidence="5 10" id="KW-0808">Transferase</keyword>
<feature type="domain" description="Protein O-mannosyl-transferase C-terminal four TM" evidence="13">
    <location>
        <begin position="352"/>
        <end position="562"/>
    </location>
</feature>
<comment type="subcellular location">
    <subcellularLocation>
        <location evidence="10">Cell membrane</location>
    </subcellularLocation>
    <subcellularLocation>
        <location evidence="1">Endomembrane system</location>
        <topology evidence="1">Multi-pass membrane protein</topology>
    </subcellularLocation>
</comment>
<feature type="region of interest" description="Disordered" evidence="11">
    <location>
        <begin position="1"/>
        <end position="32"/>
    </location>
</feature>
<keyword evidence="10" id="KW-1003">Cell membrane</keyword>
<dbReference type="Pfam" id="PF16192">
    <property type="entry name" value="PMT_4TMC"/>
    <property type="match status" value="1"/>
</dbReference>
<feature type="transmembrane region" description="Helical" evidence="10">
    <location>
        <begin position="303"/>
        <end position="326"/>
    </location>
</feature>
<keyword evidence="4 10" id="KW-0328">Glycosyltransferase</keyword>
<evidence type="ECO:0000256" key="6">
    <source>
        <dbReference type="ARBA" id="ARBA00022692"/>
    </source>
</evidence>
<evidence type="ECO:0000256" key="9">
    <source>
        <dbReference type="ARBA" id="ARBA00093617"/>
    </source>
</evidence>
<evidence type="ECO:0000259" key="12">
    <source>
        <dbReference type="Pfam" id="PF02366"/>
    </source>
</evidence>
<feature type="transmembrane region" description="Helical" evidence="10">
    <location>
        <begin position="144"/>
        <end position="165"/>
    </location>
</feature>
<name>A0A7W5XZT1_9MICC</name>
<evidence type="ECO:0000256" key="4">
    <source>
        <dbReference type="ARBA" id="ARBA00022676"/>
    </source>
</evidence>
<dbReference type="InterPro" id="IPR003342">
    <property type="entry name" value="ArnT-like_N"/>
</dbReference>
<dbReference type="Pfam" id="PF02366">
    <property type="entry name" value="PMT"/>
    <property type="match status" value="1"/>
</dbReference>
<dbReference type="InterPro" id="IPR027005">
    <property type="entry name" value="PMT-like"/>
</dbReference>
<keyword evidence="15" id="KW-1185">Reference proteome</keyword>
<evidence type="ECO:0000256" key="10">
    <source>
        <dbReference type="RuleBase" id="RU367007"/>
    </source>
</evidence>
<keyword evidence="7 10" id="KW-1133">Transmembrane helix</keyword>
<reference evidence="14 15" key="1">
    <citation type="submission" date="2020-08" db="EMBL/GenBank/DDBJ databases">
        <title>Sequencing the genomes of 1000 actinobacteria strains.</title>
        <authorList>
            <person name="Klenk H.-P."/>
        </authorList>
    </citation>
    <scope>NUCLEOTIDE SEQUENCE [LARGE SCALE GENOMIC DNA]</scope>
    <source>
        <strain evidence="14 15">DSM 28238</strain>
    </source>
</reference>
<evidence type="ECO:0000256" key="8">
    <source>
        <dbReference type="ARBA" id="ARBA00023136"/>
    </source>
</evidence>
<feature type="transmembrane region" description="Helical" evidence="10">
    <location>
        <begin position="425"/>
        <end position="442"/>
    </location>
</feature>
<feature type="transmembrane region" description="Helical" evidence="10">
    <location>
        <begin position="195"/>
        <end position="214"/>
    </location>
</feature>
<dbReference type="RefSeq" id="WP_183356962.1">
    <property type="nucleotide sequence ID" value="NZ_BAABKR010000004.1"/>
</dbReference>
<evidence type="ECO:0000313" key="15">
    <source>
        <dbReference type="Proteomes" id="UP000547528"/>
    </source>
</evidence>
<comment type="pathway">
    <text evidence="2 10">Protein modification; protein glycosylation.</text>
</comment>
<comment type="caution">
    <text evidence="14">The sequence shown here is derived from an EMBL/GenBank/DDBJ whole genome shotgun (WGS) entry which is preliminary data.</text>
</comment>
<feature type="transmembrane region" description="Helical" evidence="10">
    <location>
        <begin position="49"/>
        <end position="67"/>
    </location>
</feature>
<dbReference type="AlphaFoldDB" id="A0A7W5XZT1"/>
<dbReference type="GO" id="GO:0004169">
    <property type="term" value="F:dolichyl-phosphate-mannose-protein mannosyltransferase activity"/>
    <property type="evidence" value="ECO:0007669"/>
    <property type="project" value="UniProtKB-UniRule"/>
</dbReference>
<feature type="transmembrane region" description="Helical" evidence="10">
    <location>
        <begin position="449"/>
        <end position="466"/>
    </location>
</feature>
<accession>A0A7W5XZT1</accession>
<feature type="domain" description="ArnT-like N-terminal" evidence="12">
    <location>
        <begin position="127"/>
        <end position="288"/>
    </location>
</feature>
<proteinExistence type="inferred from homology"/>
<evidence type="ECO:0000256" key="3">
    <source>
        <dbReference type="ARBA" id="ARBA00007222"/>
    </source>
</evidence>
<evidence type="ECO:0000256" key="7">
    <source>
        <dbReference type="ARBA" id="ARBA00022989"/>
    </source>
</evidence>
<feature type="transmembrane region" description="Helical" evidence="10">
    <location>
        <begin position="472"/>
        <end position="501"/>
    </location>
</feature>
<comment type="function">
    <text evidence="10">Protein O-mannosyltransferase that catalyzes the transfer of a single mannose residue from a polyprenol phospho-mannosyl lipidic donor to the hydroxyl group of selected serine and threonine residues in acceptor proteins.</text>
</comment>
<dbReference type="InterPro" id="IPR032421">
    <property type="entry name" value="PMT_4TMC"/>
</dbReference>